<feature type="chain" id="PRO_5020684054" evidence="1">
    <location>
        <begin position="19"/>
        <end position="142"/>
    </location>
</feature>
<dbReference type="EMBL" id="RWJN01000683">
    <property type="protein sequence ID" value="TCD60001.1"/>
    <property type="molecule type" value="Genomic_DNA"/>
</dbReference>
<accession>A0A4R0R038</accession>
<keyword evidence="3" id="KW-1185">Reference proteome</keyword>
<proteinExistence type="predicted"/>
<keyword evidence="1" id="KW-0732">Signal</keyword>
<dbReference type="OrthoDB" id="2742985at2759"/>
<evidence type="ECO:0000313" key="3">
    <source>
        <dbReference type="Proteomes" id="UP000292702"/>
    </source>
</evidence>
<organism evidence="2 3">
    <name type="scientific">Steccherinum ochraceum</name>
    <dbReference type="NCBI Taxonomy" id="92696"/>
    <lineage>
        <taxon>Eukaryota</taxon>
        <taxon>Fungi</taxon>
        <taxon>Dikarya</taxon>
        <taxon>Basidiomycota</taxon>
        <taxon>Agaricomycotina</taxon>
        <taxon>Agaricomycetes</taxon>
        <taxon>Polyporales</taxon>
        <taxon>Steccherinaceae</taxon>
        <taxon>Steccherinum</taxon>
    </lineage>
</organism>
<feature type="signal peptide" evidence="1">
    <location>
        <begin position="1"/>
        <end position="18"/>
    </location>
</feature>
<dbReference type="AlphaFoldDB" id="A0A4R0R038"/>
<dbReference type="Proteomes" id="UP000292702">
    <property type="component" value="Unassembled WGS sequence"/>
</dbReference>
<name>A0A4R0R038_9APHY</name>
<gene>
    <name evidence="2" type="ORF">EIP91_010928</name>
</gene>
<evidence type="ECO:0000313" key="2">
    <source>
        <dbReference type="EMBL" id="TCD60001.1"/>
    </source>
</evidence>
<sequence>MRLLKLAPIGAFATLVAADFHIFNCYHGYGVGDQSGLDADAVTVPSNQYSCDGARSNPLVQGISPSWVNPGTSYFYVQGLCGMDQLDFYWNGGAYDIYAAGGDGSVIGNCYQGSGSEMTCPAAFDQLTSSAKHRNYEPSWRS</sequence>
<protein>
    <submittedName>
        <fullName evidence="2">Uncharacterized protein</fullName>
    </submittedName>
</protein>
<reference evidence="2 3" key="1">
    <citation type="submission" date="2018-11" db="EMBL/GenBank/DDBJ databases">
        <title>Genome assembly of Steccherinum ochraceum LE-BIN_3174, the white-rot fungus of the Steccherinaceae family (The Residual Polyporoid clade, Polyporales, Basidiomycota).</title>
        <authorList>
            <person name="Fedorova T.V."/>
            <person name="Glazunova O.A."/>
            <person name="Landesman E.O."/>
            <person name="Moiseenko K.V."/>
            <person name="Psurtseva N.V."/>
            <person name="Savinova O.S."/>
            <person name="Shakhova N.V."/>
            <person name="Tyazhelova T.V."/>
            <person name="Vasina D.V."/>
        </authorList>
    </citation>
    <scope>NUCLEOTIDE SEQUENCE [LARGE SCALE GENOMIC DNA]</scope>
    <source>
        <strain evidence="2 3">LE-BIN_3174</strain>
    </source>
</reference>
<comment type="caution">
    <text evidence="2">The sequence shown here is derived from an EMBL/GenBank/DDBJ whole genome shotgun (WGS) entry which is preliminary data.</text>
</comment>
<evidence type="ECO:0000256" key="1">
    <source>
        <dbReference type="SAM" id="SignalP"/>
    </source>
</evidence>